<dbReference type="Proteomes" id="UP000315131">
    <property type="component" value="Unassembled WGS sequence"/>
</dbReference>
<keyword evidence="1" id="KW-0812">Transmembrane</keyword>
<organism evidence="2 3">
    <name type="scientific">Christiangramia sabulilitoris</name>
    <dbReference type="NCBI Taxonomy" id="2583991"/>
    <lineage>
        <taxon>Bacteria</taxon>
        <taxon>Pseudomonadati</taxon>
        <taxon>Bacteroidota</taxon>
        <taxon>Flavobacteriia</taxon>
        <taxon>Flavobacteriales</taxon>
        <taxon>Flavobacteriaceae</taxon>
        <taxon>Christiangramia</taxon>
    </lineage>
</organism>
<evidence type="ECO:0000313" key="2">
    <source>
        <dbReference type="EMBL" id="TRO66799.1"/>
    </source>
</evidence>
<feature type="transmembrane region" description="Helical" evidence="1">
    <location>
        <begin position="236"/>
        <end position="257"/>
    </location>
</feature>
<feature type="transmembrane region" description="Helical" evidence="1">
    <location>
        <begin position="7"/>
        <end position="25"/>
    </location>
</feature>
<keyword evidence="1" id="KW-0472">Membrane</keyword>
<evidence type="ECO:0000256" key="1">
    <source>
        <dbReference type="SAM" id="Phobius"/>
    </source>
</evidence>
<comment type="caution">
    <text evidence="2">The sequence shown here is derived from an EMBL/GenBank/DDBJ whole genome shotgun (WGS) entry which is preliminary data.</text>
</comment>
<feature type="transmembrane region" description="Helical" evidence="1">
    <location>
        <begin position="183"/>
        <end position="205"/>
    </location>
</feature>
<accession>A0A550I752</accession>
<keyword evidence="3" id="KW-1185">Reference proteome</keyword>
<gene>
    <name evidence="2" type="ORF">FGM01_02595</name>
</gene>
<dbReference type="RefSeq" id="WP_143409578.1">
    <property type="nucleotide sequence ID" value="NZ_VHSF01000001.1"/>
</dbReference>
<proteinExistence type="predicted"/>
<dbReference type="EMBL" id="VHSF01000001">
    <property type="protein sequence ID" value="TRO66799.1"/>
    <property type="molecule type" value="Genomic_DNA"/>
</dbReference>
<reference evidence="2 3" key="1">
    <citation type="submission" date="2019-06" db="EMBL/GenBank/DDBJ databases">
        <title>Gramella sabulilitoris sp. nov., isolated from a marine sand.</title>
        <authorList>
            <person name="Yoon J.-H."/>
        </authorList>
    </citation>
    <scope>NUCLEOTIDE SEQUENCE [LARGE SCALE GENOMIC DNA]</scope>
    <source>
        <strain evidence="2 3">HSMS-1</strain>
    </source>
</reference>
<evidence type="ECO:0000313" key="3">
    <source>
        <dbReference type="Proteomes" id="UP000315131"/>
    </source>
</evidence>
<sequence length="265" mass="30747">MRKSLNFLGLIIGIIGVLLAVYFHFSSIKEKEISYNIQNEALKIYDSDLLKENQNIAVYQSDSIKIDKTVYINTFSIWNSGDLPISKNDIRKDLIINFLGVEEILDIQVLKEIDKEVSKFNLIPIDSASYKLNWDYFDPKDGLKFQIIYTGNSKVEPQIDTKILLTDIIEYKPTQSKKFQEKGMYSIFISGTGSIFLLLIVYNFFSKKPLNPLAILTNSKLLHYKPFRIGFMITKLLFLIMLMVYVSFFIYLLYLYYFGTTSAPF</sequence>
<name>A0A550I752_9FLAO</name>
<keyword evidence="1" id="KW-1133">Transmembrane helix</keyword>
<dbReference type="AlphaFoldDB" id="A0A550I752"/>
<protein>
    <submittedName>
        <fullName evidence="2">Uncharacterized protein</fullName>
    </submittedName>
</protein>
<dbReference type="OrthoDB" id="3078610at2"/>